<dbReference type="RefSeq" id="WP_114278158.1">
    <property type="nucleotide sequence ID" value="NZ_QPJY01000001.1"/>
</dbReference>
<name>A0A369CJQ3_9GAMM</name>
<comment type="caution">
    <text evidence="1">The sequence shown here is derived from an EMBL/GenBank/DDBJ whole genome shotgun (WGS) entry which is preliminary data.</text>
</comment>
<proteinExistence type="predicted"/>
<dbReference type="Proteomes" id="UP000252707">
    <property type="component" value="Unassembled WGS sequence"/>
</dbReference>
<dbReference type="AlphaFoldDB" id="A0A369CJQ3"/>
<gene>
    <name evidence="1" type="ORF">DFQ59_101606</name>
</gene>
<dbReference type="OrthoDB" id="8527335at2"/>
<organism evidence="1 2">
    <name type="scientific">Thioalbus denitrificans</name>
    <dbReference type="NCBI Taxonomy" id="547122"/>
    <lineage>
        <taxon>Bacteria</taxon>
        <taxon>Pseudomonadati</taxon>
        <taxon>Pseudomonadota</taxon>
        <taxon>Gammaproteobacteria</taxon>
        <taxon>Chromatiales</taxon>
        <taxon>Ectothiorhodospiraceae</taxon>
        <taxon>Thioalbus</taxon>
    </lineage>
</organism>
<evidence type="ECO:0000313" key="1">
    <source>
        <dbReference type="EMBL" id="RCX33305.1"/>
    </source>
</evidence>
<evidence type="ECO:0000313" key="2">
    <source>
        <dbReference type="Proteomes" id="UP000252707"/>
    </source>
</evidence>
<protein>
    <submittedName>
        <fullName evidence="1">Uncharacterized protein</fullName>
    </submittedName>
</protein>
<accession>A0A369CJQ3</accession>
<sequence length="97" mass="11070">MRLSDRLFIFIAVCLALLVLTFVDSAVRVRLAEPALEARAVLVRRLELTDLSLFTEARYTRHLSQSDRHTAFQDHPNSFDHFPSGSLVLPPSHLRMP</sequence>
<reference evidence="1 2" key="1">
    <citation type="submission" date="2018-07" db="EMBL/GenBank/DDBJ databases">
        <title>Genomic Encyclopedia of Type Strains, Phase IV (KMG-IV): sequencing the most valuable type-strain genomes for metagenomic binning, comparative biology and taxonomic classification.</title>
        <authorList>
            <person name="Goeker M."/>
        </authorList>
    </citation>
    <scope>NUCLEOTIDE SEQUENCE [LARGE SCALE GENOMIC DNA]</scope>
    <source>
        <strain evidence="1 2">DSM 26407</strain>
    </source>
</reference>
<dbReference type="EMBL" id="QPJY01000001">
    <property type="protein sequence ID" value="RCX33305.1"/>
    <property type="molecule type" value="Genomic_DNA"/>
</dbReference>
<keyword evidence="2" id="KW-1185">Reference proteome</keyword>